<dbReference type="GO" id="GO:0004523">
    <property type="term" value="F:RNA-DNA hybrid ribonuclease activity"/>
    <property type="evidence" value="ECO:0007669"/>
    <property type="project" value="UniProtKB-EC"/>
</dbReference>
<evidence type="ECO:0000313" key="4">
    <source>
        <dbReference type="Ensembl" id="ENSLACP00000005323.1"/>
    </source>
</evidence>
<name>H3A6Q2_LATCH</name>
<sequence>YPIPQEAVPHIQQVIDSLLQQSIIRPCRSICNSPIWPVRKPNGSWRLTIDYRRLNSVTPAMAPVVADITQLTTKLQPTFTHFTVLDISNGFWSLPLHSDCQYKFAFSFEGVQYTWNCLPQGFHNSPALFHLAMKQALKSFPFPSNLIQYVDDLLLASADFTEHLQHLEALLQCLQQAGLKVNPDEAQLCLSQVSFLGVTLSSKGRSLDQHKLRVILSLPLPTDVTSLRSFLGMCNFMRMFVYDFAAICKPLYSLFKTDTPFNWQPIHTEAVTSLKLALTSAPVLMAPDYSLPFHLFFSFSFPALAAVLMEQKYTLCEMVLLTAHWALQHFLYLTG</sequence>
<dbReference type="Proteomes" id="UP000008672">
    <property type="component" value="Unassembled WGS sequence"/>
</dbReference>
<dbReference type="InterPro" id="IPR043502">
    <property type="entry name" value="DNA/RNA_pol_sf"/>
</dbReference>
<dbReference type="EMBL" id="AFYH01117130">
    <property type="status" value="NOT_ANNOTATED_CDS"/>
    <property type="molecule type" value="Genomic_DNA"/>
</dbReference>
<dbReference type="Ensembl" id="ENSLACT00000005370.1">
    <property type="protein sequence ID" value="ENSLACP00000005323.1"/>
    <property type="gene ID" value="ENSLACG00000004732.1"/>
</dbReference>
<dbReference type="PANTHER" id="PTHR33064:SF37">
    <property type="entry name" value="RIBONUCLEASE H"/>
    <property type="match status" value="1"/>
</dbReference>
<dbReference type="SUPFAM" id="SSF56672">
    <property type="entry name" value="DNA/RNA polymerases"/>
    <property type="match status" value="1"/>
</dbReference>
<dbReference type="Gene3D" id="3.10.10.10">
    <property type="entry name" value="HIV Type 1 Reverse Transcriptase, subunit A, domain 1"/>
    <property type="match status" value="1"/>
</dbReference>
<comment type="similarity">
    <text evidence="1">Belongs to the beta type-B retroviral polymerase family. HERV class-II K(HML-2) pol subfamily.</text>
</comment>
<dbReference type="OMA" id="FERTEKC"/>
<dbReference type="GeneTree" id="ENSGT01140000282569"/>
<reference evidence="4" key="3">
    <citation type="submission" date="2025-09" db="UniProtKB">
        <authorList>
            <consortium name="Ensembl"/>
        </authorList>
    </citation>
    <scope>IDENTIFICATION</scope>
</reference>
<protein>
    <recommendedName>
        <fullName evidence="2">ribonuclease H</fullName>
        <ecNumber evidence="2">3.1.26.4</ecNumber>
    </recommendedName>
</protein>
<dbReference type="FunFam" id="3.30.70.270:FF:000020">
    <property type="entry name" value="Transposon Tf2-6 polyprotein-like Protein"/>
    <property type="match status" value="1"/>
</dbReference>
<organism evidence="4 5">
    <name type="scientific">Latimeria chalumnae</name>
    <name type="common">Coelacanth</name>
    <dbReference type="NCBI Taxonomy" id="7897"/>
    <lineage>
        <taxon>Eukaryota</taxon>
        <taxon>Metazoa</taxon>
        <taxon>Chordata</taxon>
        <taxon>Craniata</taxon>
        <taxon>Vertebrata</taxon>
        <taxon>Euteleostomi</taxon>
        <taxon>Coelacanthiformes</taxon>
        <taxon>Coelacanthidae</taxon>
        <taxon>Latimeria</taxon>
    </lineage>
</organism>
<dbReference type="PANTHER" id="PTHR33064">
    <property type="entry name" value="POL PROTEIN"/>
    <property type="match status" value="1"/>
</dbReference>
<dbReference type="InterPro" id="IPR041577">
    <property type="entry name" value="RT_RNaseH_2"/>
</dbReference>
<dbReference type="AlphaFoldDB" id="H3A6Q2"/>
<dbReference type="HOGENOM" id="CLU_000384_33_7_1"/>
<keyword evidence="5" id="KW-1185">Reference proteome</keyword>
<dbReference type="InParanoid" id="H3A6Q2"/>
<dbReference type="InterPro" id="IPR051320">
    <property type="entry name" value="Viral_Replic_Matur_Polypro"/>
</dbReference>
<dbReference type="PROSITE" id="PS50878">
    <property type="entry name" value="RT_POL"/>
    <property type="match status" value="1"/>
</dbReference>
<accession>H3A6Q2</accession>
<evidence type="ECO:0000256" key="1">
    <source>
        <dbReference type="ARBA" id="ARBA00010879"/>
    </source>
</evidence>
<evidence type="ECO:0000259" key="3">
    <source>
        <dbReference type="PROSITE" id="PS50878"/>
    </source>
</evidence>
<dbReference type="Pfam" id="PF17919">
    <property type="entry name" value="RT_RNaseH_2"/>
    <property type="match status" value="1"/>
</dbReference>
<evidence type="ECO:0000256" key="2">
    <source>
        <dbReference type="ARBA" id="ARBA00012180"/>
    </source>
</evidence>
<dbReference type="Gene3D" id="3.30.70.270">
    <property type="match status" value="2"/>
</dbReference>
<dbReference type="Pfam" id="PF00078">
    <property type="entry name" value="RVT_1"/>
    <property type="match status" value="1"/>
</dbReference>
<dbReference type="STRING" id="7897.ENSLACP00000005323"/>
<dbReference type="EC" id="3.1.26.4" evidence="2"/>
<evidence type="ECO:0000313" key="5">
    <source>
        <dbReference type="Proteomes" id="UP000008672"/>
    </source>
</evidence>
<proteinExistence type="inferred from homology"/>
<reference evidence="5" key="1">
    <citation type="submission" date="2011-08" db="EMBL/GenBank/DDBJ databases">
        <title>The draft genome of Latimeria chalumnae.</title>
        <authorList>
            <person name="Di Palma F."/>
            <person name="Alfoldi J."/>
            <person name="Johnson J."/>
            <person name="Berlin A."/>
            <person name="Gnerre S."/>
            <person name="Jaffe D."/>
            <person name="MacCallum I."/>
            <person name="Young S."/>
            <person name="Walker B.J."/>
            <person name="Lander E."/>
            <person name="Lindblad-Toh K."/>
        </authorList>
    </citation>
    <scope>NUCLEOTIDE SEQUENCE [LARGE SCALE GENOMIC DNA]</scope>
    <source>
        <strain evidence="5">Wild caught</strain>
    </source>
</reference>
<dbReference type="eggNOG" id="KOG0017">
    <property type="taxonomic scope" value="Eukaryota"/>
</dbReference>
<reference evidence="4" key="2">
    <citation type="submission" date="2025-08" db="UniProtKB">
        <authorList>
            <consortium name="Ensembl"/>
        </authorList>
    </citation>
    <scope>IDENTIFICATION</scope>
</reference>
<dbReference type="InterPro" id="IPR000477">
    <property type="entry name" value="RT_dom"/>
</dbReference>
<dbReference type="InterPro" id="IPR043128">
    <property type="entry name" value="Rev_trsase/Diguanyl_cyclase"/>
</dbReference>
<feature type="domain" description="Reverse transcriptase" evidence="3">
    <location>
        <begin position="19"/>
        <end position="200"/>
    </location>
</feature>